<dbReference type="SUPFAM" id="SSF82051">
    <property type="entry name" value="Obg GTP-binding protein N-terminal domain"/>
    <property type="match status" value="1"/>
</dbReference>
<dbReference type="InterPro" id="IPR027417">
    <property type="entry name" value="P-loop_NTPase"/>
</dbReference>
<dbReference type="InterPro" id="IPR014100">
    <property type="entry name" value="GTP-bd_Obg/CgtA"/>
</dbReference>
<keyword evidence="4" id="KW-0342">GTP-binding</keyword>
<feature type="domain" description="OBG-type G" evidence="5">
    <location>
        <begin position="216"/>
        <end position="382"/>
    </location>
</feature>
<dbReference type="PANTHER" id="PTHR11702">
    <property type="entry name" value="DEVELOPMENTALLY REGULATED GTP-BINDING PROTEIN-RELATED"/>
    <property type="match status" value="1"/>
</dbReference>
<dbReference type="InterPro" id="IPR045086">
    <property type="entry name" value="OBG_GTPase"/>
</dbReference>
<dbReference type="Gene3D" id="3.40.50.300">
    <property type="entry name" value="P-loop containing nucleotide triphosphate hydrolases"/>
    <property type="match status" value="1"/>
</dbReference>
<feature type="domain" description="Obg" evidence="6">
    <location>
        <begin position="59"/>
        <end position="215"/>
    </location>
</feature>
<comment type="similarity">
    <text evidence="1">Belongs to the TRAFAC class OBG-HflX-like GTPase superfamily. OBG GTPase family.</text>
</comment>
<dbReference type="CDD" id="cd01898">
    <property type="entry name" value="Obg"/>
    <property type="match status" value="1"/>
</dbReference>
<evidence type="ECO:0000256" key="1">
    <source>
        <dbReference type="ARBA" id="ARBA00007699"/>
    </source>
</evidence>
<dbReference type="Pfam" id="PF01018">
    <property type="entry name" value="GTP1_OBG"/>
    <property type="match status" value="1"/>
</dbReference>
<dbReference type="Pfam" id="PF01926">
    <property type="entry name" value="MMR_HSR1"/>
    <property type="match status" value="1"/>
</dbReference>
<keyword evidence="3" id="KW-0547">Nucleotide-binding</keyword>
<evidence type="ECO:0000256" key="3">
    <source>
        <dbReference type="ARBA" id="ARBA00022741"/>
    </source>
</evidence>
<dbReference type="NCBIfam" id="TIGR02729">
    <property type="entry name" value="Obg_CgtA"/>
    <property type="match status" value="1"/>
</dbReference>
<evidence type="ECO:0000259" key="6">
    <source>
        <dbReference type="PROSITE" id="PS51883"/>
    </source>
</evidence>
<dbReference type="NCBIfam" id="TIGR00231">
    <property type="entry name" value="small_GTP"/>
    <property type="match status" value="1"/>
</dbReference>
<dbReference type="InterPro" id="IPR006169">
    <property type="entry name" value="GTP1_OBG_dom"/>
</dbReference>
<dbReference type="InterPro" id="IPR036726">
    <property type="entry name" value="GTP1_OBG_dom_sf"/>
</dbReference>
<dbReference type="NCBIfam" id="NF008956">
    <property type="entry name" value="PRK12299.1"/>
    <property type="match status" value="1"/>
</dbReference>
<evidence type="ECO:0000259" key="5">
    <source>
        <dbReference type="PROSITE" id="PS51710"/>
    </source>
</evidence>
<evidence type="ECO:0000256" key="2">
    <source>
        <dbReference type="ARBA" id="ARBA00022517"/>
    </source>
</evidence>
<dbReference type="SUPFAM" id="SSF52540">
    <property type="entry name" value="P-loop containing nucleoside triphosphate hydrolases"/>
    <property type="match status" value="1"/>
</dbReference>
<dbReference type="InterPro" id="IPR006073">
    <property type="entry name" value="GTP-bd"/>
</dbReference>
<dbReference type="PANTHER" id="PTHR11702:SF31">
    <property type="entry name" value="MITOCHONDRIAL RIBOSOME-ASSOCIATED GTPASE 2"/>
    <property type="match status" value="1"/>
</dbReference>
<keyword evidence="2" id="KW-0690">Ribosome biogenesis</keyword>
<reference evidence="7" key="1">
    <citation type="submission" date="2021-05" db="EMBL/GenBank/DDBJ databases">
        <authorList>
            <person name="Alioto T."/>
            <person name="Alioto T."/>
            <person name="Gomez Garrido J."/>
        </authorList>
    </citation>
    <scope>NUCLEOTIDE SEQUENCE</scope>
</reference>
<evidence type="ECO:0000256" key="4">
    <source>
        <dbReference type="ARBA" id="ARBA00023134"/>
    </source>
</evidence>
<dbReference type="GO" id="GO:0005525">
    <property type="term" value="F:GTP binding"/>
    <property type="evidence" value="ECO:0007669"/>
    <property type="project" value="UniProtKB-KW"/>
</dbReference>
<name>A0A8D8WBG5_9HEMI</name>
<accession>A0A8D8WBG5</accession>
<dbReference type="PROSITE" id="PS51883">
    <property type="entry name" value="OBG"/>
    <property type="match status" value="1"/>
</dbReference>
<dbReference type="Gene3D" id="2.70.210.12">
    <property type="entry name" value="GTP1/OBG domain"/>
    <property type="match status" value="1"/>
</dbReference>
<dbReference type="InterPro" id="IPR005225">
    <property type="entry name" value="Small_GTP-bd"/>
</dbReference>
<dbReference type="AlphaFoldDB" id="A0A8D8WBG5"/>
<dbReference type="FunFam" id="2.70.210.12:FF:000001">
    <property type="entry name" value="GTPase Obg"/>
    <property type="match status" value="1"/>
</dbReference>
<dbReference type="GO" id="GO:0000287">
    <property type="term" value="F:magnesium ion binding"/>
    <property type="evidence" value="ECO:0007669"/>
    <property type="project" value="InterPro"/>
</dbReference>
<dbReference type="PRINTS" id="PR00326">
    <property type="entry name" value="GTP1OBG"/>
</dbReference>
<sequence length="449" mass="48422">MSRSMSVRMLNSQIRTCFNLILKLKSVHSVHQLKCYSTEGAVAQPLKRVKPKSTKQTARPLLDLVQLEVVGGNGGDGAISLLSNLCTENAGPDGGNGGNGGHVIFQACSNIRDLSNLKARMTGSAGLNGRKKDCHGRSAEHTIVKVPLGTVIKRAFDELVVGDLTEDGAMFVAARGGAGGHGNAYFKSDTNQTPMVAELGGQGETMQYVVELKCMADFGLLGLPNAGKSTLLQAISRARPKVASYPFTTLDPYLGIIHYDDYEQIAVADLPGIVEDSHLNRGLGLKFLRHAERCAALLLVVDAARDEPWSQVNMLRKEMYAFSPALEERDQIVVANKVDVPGAEDNLEQLKEHLSSDQVIGISAKHGTNLLVLLTEMKKIYDRNLATVSPRNQPPGVVVVVVVVVVVLGIVGVVEVTSTEVLLESIVLVDIGSVEFILLLQRTVEWEQV</sequence>
<dbReference type="EMBL" id="HBUF01171918">
    <property type="protein sequence ID" value="CAG6652833.1"/>
    <property type="molecule type" value="Transcribed_RNA"/>
</dbReference>
<dbReference type="PROSITE" id="PS51710">
    <property type="entry name" value="G_OBG"/>
    <property type="match status" value="1"/>
</dbReference>
<proteinExistence type="inferred from homology"/>
<dbReference type="GO" id="GO:0003924">
    <property type="term" value="F:GTPase activity"/>
    <property type="evidence" value="ECO:0007669"/>
    <property type="project" value="InterPro"/>
</dbReference>
<organism evidence="7">
    <name type="scientific">Cacopsylla melanoneura</name>
    <dbReference type="NCBI Taxonomy" id="428564"/>
    <lineage>
        <taxon>Eukaryota</taxon>
        <taxon>Metazoa</taxon>
        <taxon>Ecdysozoa</taxon>
        <taxon>Arthropoda</taxon>
        <taxon>Hexapoda</taxon>
        <taxon>Insecta</taxon>
        <taxon>Pterygota</taxon>
        <taxon>Neoptera</taxon>
        <taxon>Paraneoptera</taxon>
        <taxon>Hemiptera</taxon>
        <taxon>Sternorrhyncha</taxon>
        <taxon>Psylloidea</taxon>
        <taxon>Psyllidae</taxon>
        <taxon>Psyllinae</taxon>
        <taxon>Cacopsylla</taxon>
    </lineage>
</organism>
<protein>
    <submittedName>
        <fullName evidence="7">Mitochondrial ribosome-associated GTPase 2</fullName>
    </submittedName>
</protein>
<dbReference type="InterPro" id="IPR031167">
    <property type="entry name" value="G_OBG"/>
</dbReference>
<evidence type="ECO:0000313" key="7">
    <source>
        <dbReference type="EMBL" id="CAG6652833.1"/>
    </source>
</evidence>
<dbReference type="GO" id="GO:0042254">
    <property type="term" value="P:ribosome biogenesis"/>
    <property type="evidence" value="ECO:0007669"/>
    <property type="project" value="UniProtKB-UniRule"/>
</dbReference>
<dbReference type="GO" id="GO:0005739">
    <property type="term" value="C:mitochondrion"/>
    <property type="evidence" value="ECO:0007669"/>
    <property type="project" value="TreeGrafter"/>
</dbReference>